<sequence length="758" mass="86854">MASTSTSYSPFAQRPPGHRRGRLSTSLPSYSSAVQEKLARQPQPPSWFITVVVPIPGIWSRRLRLPMLNIRRMHHFSVTRFGRKRGSLLLFLAFLALFFSAFALAKRFGTHEKKWPGPFTSDPPTLVYKREDLHRIWRWEVASGHYPSRRGIPEQLGLKTSPDNPALPPRRPTAPSTLHPTQVSGITTTRGIGTKRVYLDIQSQPPDVSYPPRPVPGSIADLDVVMEHCDFSEKKYVRDCLEVLRVGAGLDNGKRVRRGRMDTWKYIYLEQPDGWNVSKIDIEGTRHHNKRDVDLDVDADSGLIKKRGVEWETPPIALNSPRQHRPYSTLTTQCDTDNPRLFHMFWTGPFTDKPYTALLSFLFTQNTGLHLRDYPENAPCRPKFWLWINPGPAASVPNPTALKDMFEQLKSNPWASPFLHPRFRDVIQFKLWNTTEQLDGIPELKDEWRSRDTLFNSGGHIISVPPNRQQSASGSASVNTASDEETKGKNQEDDMLNRTGSKSSTSYDRLSVILSDMARFVLCHRFGGIYLDADTIFLRDWEELWGWKGAFAYRWSRLEKYNTAVLHLNKGSALGTFLFRTALKNDLDFHPMTVSKYTKEAYLENLLLRLPDALFDSAWLNTEYYQRDRPPQPYFADFSDFFDTPATQGAAPQALGFDGFYKGAFSYHFHNYWWKPFDPSRNWPDLGPQFIAGERRARAAAAGTPSTSASGQSALPELPEDSVEDDHRDLDWATVLKRTFESYIRGERPNMYGEWLQW</sequence>
<evidence type="ECO:0000313" key="1">
    <source>
        <dbReference type="EMBL" id="TFK77200.1"/>
    </source>
</evidence>
<proteinExistence type="predicted"/>
<dbReference type="Proteomes" id="UP000308600">
    <property type="component" value="Unassembled WGS sequence"/>
</dbReference>
<name>A0ACD3BG76_9AGAR</name>
<gene>
    <name evidence="1" type="ORF">BDN72DRAFT_830363</name>
</gene>
<organism evidence="1 2">
    <name type="scientific">Pluteus cervinus</name>
    <dbReference type="NCBI Taxonomy" id="181527"/>
    <lineage>
        <taxon>Eukaryota</taxon>
        <taxon>Fungi</taxon>
        <taxon>Dikarya</taxon>
        <taxon>Basidiomycota</taxon>
        <taxon>Agaricomycotina</taxon>
        <taxon>Agaricomycetes</taxon>
        <taxon>Agaricomycetidae</taxon>
        <taxon>Agaricales</taxon>
        <taxon>Pluteineae</taxon>
        <taxon>Pluteaceae</taxon>
        <taxon>Pluteus</taxon>
    </lineage>
</organism>
<reference evidence="1 2" key="1">
    <citation type="journal article" date="2019" name="Nat. Ecol. Evol.">
        <title>Megaphylogeny resolves global patterns of mushroom evolution.</title>
        <authorList>
            <person name="Varga T."/>
            <person name="Krizsan K."/>
            <person name="Foldi C."/>
            <person name="Dima B."/>
            <person name="Sanchez-Garcia M."/>
            <person name="Sanchez-Ramirez S."/>
            <person name="Szollosi G.J."/>
            <person name="Szarkandi J.G."/>
            <person name="Papp V."/>
            <person name="Albert L."/>
            <person name="Andreopoulos W."/>
            <person name="Angelini C."/>
            <person name="Antonin V."/>
            <person name="Barry K.W."/>
            <person name="Bougher N.L."/>
            <person name="Buchanan P."/>
            <person name="Buyck B."/>
            <person name="Bense V."/>
            <person name="Catcheside P."/>
            <person name="Chovatia M."/>
            <person name="Cooper J."/>
            <person name="Damon W."/>
            <person name="Desjardin D."/>
            <person name="Finy P."/>
            <person name="Geml J."/>
            <person name="Haridas S."/>
            <person name="Hughes K."/>
            <person name="Justo A."/>
            <person name="Karasinski D."/>
            <person name="Kautmanova I."/>
            <person name="Kiss B."/>
            <person name="Kocsube S."/>
            <person name="Kotiranta H."/>
            <person name="LaButti K.M."/>
            <person name="Lechner B.E."/>
            <person name="Liimatainen K."/>
            <person name="Lipzen A."/>
            <person name="Lukacs Z."/>
            <person name="Mihaltcheva S."/>
            <person name="Morgado L.N."/>
            <person name="Niskanen T."/>
            <person name="Noordeloos M.E."/>
            <person name="Ohm R.A."/>
            <person name="Ortiz-Santana B."/>
            <person name="Ovrebo C."/>
            <person name="Racz N."/>
            <person name="Riley R."/>
            <person name="Savchenko A."/>
            <person name="Shiryaev A."/>
            <person name="Soop K."/>
            <person name="Spirin V."/>
            <person name="Szebenyi C."/>
            <person name="Tomsovsky M."/>
            <person name="Tulloss R.E."/>
            <person name="Uehling J."/>
            <person name="Grigoriev I.V."/>
            <person name="Vagvolgyi C."/>
            <person name="Papp T."/>
            <person name="Martin F.M."/>
            <person name="Miettinen O."/>
            <person name="Hibbett D.S."/>
            <person name="Nagy L.G."/>
        </authorList>
    </citation>
    <scope>NUCLEOTIDE SEQUENCE [LARGE SCALE GENOMIC DNA]</scope>
    <source>
        <strain evidence="1 2">NL-1719</strain>
    </source>
</reference>
<keyword evidence="2" id="KW-1185">Reference proteome</keyword>
<dbReference type="EMBL" id="ML208259">
    <property type="protein sequence ID" value="TFK77200.1"/>
    <property type="molecule type" value="Genomic_DNA"/>
</dbReference>
<evidence type="ECO:0000313" key="2">
    <source>
        <dbReference type="Proteomes" id="UP000308600"/>
    </source>
</evidence>
<protein>
    <submittedName>
        <fullName evidence="1">Glycosyltransferase family 32 protein</fullName>
    </submittedName>
</protein>
<accession>A0ACD3BG76</accession>